<gene>
    <name evidence="5" type="ORF">A9C19_09605</name>
</gene>
<feature type="domain" description="Methyl-accepting transducer" evidence="4">
    <location>
        <begin position="214"/>
        <end position="471"/>
    </location>
</feature>
<accession>A0A1L3MRN9</accession>
<dbReference type="RefSeq" id="WP_072579776.1">
    <property type="nucleotide sequence ID" value="NZ_CP016020.1"/>
</dbReference>
<proteinExistence type="predicted"/>
<dbReference type="SMART" id="SM00283">
    <property type="entry name" value="MA"/>
    <property type="match status" value="1"/>
</dbReference>
<keyword evidence="3" id="KW-0472">Membrane</keyword>
<feature type="transmembrane region" description="Helical" evidence="3">
    <location>
        <begin position="54"/>
        <end position="72"/>
    </location>
</feature>
<dbReference type="Gene3D" id="1.10.287.950">
    <property type="entry name" value="Methyl-accepting chemotaxis protein"/>
    <property type="match status" value="1"/>
</dbReference>
<evidence type="ECO:0000256" key="3">
    <source>
        <dbReference type="SAM" id="Phobius"/>
    </source>
</evidence>
<name>A0A1L3MRN9_9BACI</name>
<dbReference type="PANTHER" id="PTHR32089:SF112">
    <property type="entry name" value="LYSOZYME-LIKE PROTEIN-RELATED"/>
    <property type="match status" value="1"/>
</dbReference>
<dbReference type="PANTHER" id="PTHR32089">
    <property type="entry name" value="METHYL-ACCEPTING CHEMOTAXIS PROTEIN MCPB"/>
    <property type="match status" value="1"/>
</dbReference>
<dbReference type="OrthoDB" id="2166737at2"/>
<sequence length="501" mass="55487">MQLSSNQTSEGQDLASAYERLSSKLLTIAIPGLLTSCIPIIFVLSMFKFVPFKTFLLVCLVVPLLIGGLYLTYRTFHSVSKGKYLLSALSFFIIFVFMWFIPSYEIWAAIPLYLLLSLIYLHSKVMIFATIYSYIVYTAHLLLNPFFEKNLVIDHIVIYIVLTMLGVSCYCITIMGKRMLADVKQNQNKVTDLLKEITNSVHHIEGFGKKLTKHVAEADTISKEISLGFNEISTGTESQASGILDINERVTDTNEFIVSVSENSNDLKDISISTTSVSEKANETMKELVSNLELVSKAQDQTDELMNSLKEKNDRISGILVAIEEIAKQTNLLSLNAAIEAARAGEQGKSFAVVAGEVRQLAGHASNSATEISIILHDIQDQTHAVSSQISNGKLAIENSQKSAENSTMYFQSINENMISVLNKATNIQSMLKDLETNSQSIGTEIENISSVTEQSSASIEEMTASLEMQSERISAISYSFADLEKMIKNLNELTNKHITT</sequence>
<dbReference type="GO" id="GO:0007165">
    <property type="term" value="P:signal transduction"/>
    <property type="evidence" value="ECO:0007669"/>
    <property type="project" value="UniProtKB-KW"/>
</dbReference>
<dbReference type="Pfam" id="PF00015">
    <property type="entry name" value="MCPsignal"/>
    <property type="match status" value="1"/>
</dbReference>
<evidence type="ECO:0000313" key="6">
    <source>
        <dbReference type="Proteomes" id="UP000181936"/>
    </source>
</evidence>
<dbReference type="Proteomes" id="UP000181936">
    <property type="component" value="Chromosome"/>
</dbReference>
<organism evidence="5 6">
    <name type="scientific">Bacillus weihaiensis</name>
    <dbReference type="NCBI Taxonomy" id="1547283"/>
    <lineage>
        <taxon>Bacteria</taxon>
        <taxon>Bacillati</taxon>
        <taxon>Bacillota</taxon>
        <taxon>Bacilli</taxon>
        <taxon>Bacillales</taxon>
        <taxon>Bacillaceae</taxon>
        <taxon>Bacillus</taxon>
    </lineage>
</organism>
<dbReference type="InterPro" id="IPR004089">
    <property type="entry name" value="MCPsignal_dom"/>
</dbReference>
<evidence type="ECO:0000313" key="5">
    <source>
        <dbReference type="EMBL" id="APH04983.1"/>
    </source>
</evidence>
<keyword evidence="1 2" id="KW-0807">Transducer</keyword>
<keyword evidence="6" id="KW-1185">Reference proteome</keyword>
<reference evidence="5 6" key="1">
    <citation type="journal article" date="2016" name="Sci. Rep.">
        <title>Complete genome sequence and transcriptomic analysis of a novel marine strain Bacillus weihaiensis reveals the mechanism of brown algae degradation.</title>
        <authorList>
            <person name="Zhu Y."/>
            <person name="Chen P."/>
            <person name="Bao Y."/>
            <person name="Men Y."/>
            <person name="Zeng Y."/>
            <person name="Yang J."/>
            <person name="Sun J."/>
            <person name="Sun Y."/>
        </authorList>
    </citation>
    <scope>NUCLEOTIDE SEQUENCE [LARGE SCALE GENOMIC DNA]</scope>
    <source>
        <strain evidence="5 6">Alg07</strain>
    </source>
</reference>
<feature type="transmembrane region" description="Helical" evidence="3">
    <location>
        <begin position="25"/>
        <end position="47"/>
    </location>
</feature>
<evidence type="ECO:0000256" key="1">
    <source>
        <dbReference type="ARBA" id="ARBA00023224"/>
    </source>
</evidence>
<dbReference type="AlphaFoldDB" id="A0A1L3MRN9"/>
<dbReference type="SUPFAM" id="SSF58104">
    <property type="entry name" value="Methyl-accepting chemotaxis protein (MCP) signaling domain"/>
    <property type="match status" value="1"/>
</dbReference>
<dbReference type="EMBL" id="CP016020">
    <property type="protein sequence ID" value="APH04983.1"/>
    <property type="molecule type" value="Genomic_DNA"/>
</dbReference>
<evidence type="ECO:0000259" key="4">
    <source>
        <dbReference type="PROSITE" id="PS50111"/>
    </source>
</evidence>
<dbReference type="PROSITE" id="PS50111">
    <property type="entry name" value="CHEMOTAXIS_TRANSDUC_2"/>
    <property type="match status" value="1"/>
</dbReference>
<protein>
    <recommendedName>
        <fullName evidence="4">Methyl-accepting transducer domain-containing protein</fullName>
    </recommendedName>
</protein>
<keyword evidence="3" id="KW-1133">Transmembrane helix</keyword>
<feature type="transmembrane region" description="Helical" evidence="3">
    <location>
        <begin position="84"/>
        <end position="101"/>
    </location>
</feature>
<dbReference type="GO" id="GO:0016020">
    <property type="term" value="C:membrane"/>
    <property type="evidence" value="ECO:0007669"/>
    <property type="project" value="InterPro"/>
</dbReference>
<keyword evidence="3" id="KW-0812">Transmembrane</keyword>
<feature type="transmembrane region" description="Helical" evidence="3">
    <location>
        <begin position="156"/>
        <end position="175"/>
    </location>
</feature>
<evidence type="ECO:0000256" key="2">
    <source>
        <dbReference type="PROSITE-ProRule" id="PRU00284"/>
    </source>
</evidence>
<feature type="transmembrane region" description="Helical" evidence="3">
    <location>
        <begin position="113"/>
        <end position="136"/>
    </location>
</feature>
<dbReference type="KEGG" id="bwh:A9C19_09605"/>
<dbReference type="STRING" id="1547283.A9C19_09605"/>